<feature type="domain" description="DNA-binding protein H-NS-like C-terminal" evidence="5">
    <location>
        <begin position="51"/>
        <end position="96"/>
    </location>
</feature>
<dbReference type="GO" id="GO:0009295">
    <property type="term" value="C:nucleoid"/>
    <property type="evidence" value="ECO:0007669"/>
    <property type="project" value="UniProtKB-SubCell"/>
</dbReference>
<reference evidence="6 7" key="1">
    <citation type="submission" date="2014-03" db="EMBL/GenBank/DDBJ databases">
        <title>Bradyrhizobium valentinum sp. nov., isolated from effective nodules of Lupinus mariae-josephae, a lupine endemic of basic-lime soils in Eastern Spain.</title>
        <authorList>
            <person name="Duran D."/>
            <person name="Rey L."/>
            <person name="Navarro A."/>
            <person name="Busquets A."/>
            <person name="Imperial J."/>
            <person name="Ruiz-Argueso T."/>
        </authorList>
    </citation>
    <scope>NUCLEOTIDE SEQUENCE [LARGE SCALE GENOMIC DNA]</scope>
    <source>
        <strain evidence="6 7">PAC68</strain>
    </source>
</reference>
<dbReference type="Proteomes" id="UP000050863">
    <property type="component" value="Unassembled WGS sequence"/>
</dbReference>
<evidence type="ECO:0000313" key="7">
    <source>
        <dbReference type="Proteomes" id="UP000050863"/>
    </source>
</evidence>
<protein>
    <recommendedName>
        <fullName evidence="5">DNA-binding protein H-NS-like C-terminal domain-containing protein</fullName>
    </recommendedName>
</protein>
<dbReference type="InterPro" id="IPR027444">
    <property type="entry name" value="H-NS_C_dom"/>
</dbReference>
<dbReference type="SUPFAM" id="SSF81273">
    <property type="entry name" value="H-NS histone-like proteins"/>
    <property type="match status" value="1"/>
</dbReference>
<name>A0A0R3KIP4_9BRAD</name>
<dbReference type="SMART" id="SM00528">
    <property type="entry name" value="HNS"/>
    <property type="match status" value="1"/>
</dbReference>
<accession>A0A0R3KIP4</accession>
<sequence length="100" mass="12036">MMKQLNFETFPIDELWAIHEQVGNLLAEKMTAERNKIEDRLKQLRGDSIERRHYSRIPPKYRNPANRYQTWSGRGRTPLWIKRLRMEGKSMEDLRIPEPA</sequence>
<proteinExistence type="inferred from homology"/>
<dbReference type="EMBL" id="LLXZ01000215">
    <property type="protein sequence ID" value="KRQ94717.1"/>
    <property type="molecule type" value="Genomic_DNA"/>
</dbReference>
<dbReference type="Gene3D" id="4.10.430.10">
    <property type="entry name" value="Histone-like protein H-NS, C-terminal domain"/>
    <property type="match status" value="1"/>
</dbReference>
<comment type="subcellular location">
    <subcellularLocation>
        <location evidence="1">Cytoplasm</location>
        <location evidence="1">Nucleoid</location>
    </subcellularLocation>
</comment>
<dbReference type="InterPro" id="IPR037150">
    <property type="entry name" value="H-NS_C_dom_sf"/>
</dbReference>
<comment type="similarity">
    <text evidence="2">Belongs to the histone-like protein H-NS family.</text>
</comment>
<dbReference type="GO" id="GO:0005829">
    <property type="term" value="C:cytosol"/>
    <property type="evidence" value="ECO:0007669"/>
    <property type="project" value="TreeGrafter"/>
</dbReference>
<dbReference type="GO" id="GO:0032993">
    <property type="term" value="C:protein-DNA complex"/>
    <property type="evidence" value="ECO:0007669"/>
    <property type="project" value="TreeGrafter"/>
</dbReference>
<comment type="caution">
    <text evidence="6">The sequence shown here is derived from an EMBL/GenBank/DDBJ whole genome shotgun (WGS) entry which is preliminary data.</text>
</comment>
<dbReference type="AlphaFoldDB" id="A0A0R3KIP4"/>
<dbReference type="GO" id="GO:0003681">
    <property type="term" value="F:bent DNA binding"/>
    <property type="evidence" value="ECO:0007669"/>
    <property type="project" value="TreeGrafter"/>
</dbReference>
<evidence type="ECO:0000256" key="4">
    <source>
        <dbReference type="ARBA" id="ARBA00023125"/>
    </source>
</evidence>
<dbReference type="PANTHER" id="PTHR38097:SF2">
    <property type="entry name" value="DNA-BINDING PROTEIN STPA"/>
    <property type="match status" value="1"/>
</dbReference>
<dbReference type="GO" id="GO:0001217">
    <property type="term" value="F:DNA-binding transcription repressor activity"/>
    <property type="evidence" value="ECO:0007669"/>
    <property type="project" value="TreeGrafter"/>
</dbReference>
<evidence type="ECO:0000256" key="1">
    <source>
        <dbReference type="ARBA" id="ARBA00004453"/>
    </source>
</evidence>
<evidence type="ECO:0000256" key="3">
    <source>
        <dbReference type="ARBA" id="ARBA00022490"/>
    </source>
</evidence>
<dbReference type="Pfam" id="PF00816">
    <property type="entry name" value="Histone_HNS"/>
    <property type="match status" value="1"/>
</dbReference>
<keyword evidence="7" id="KW-1185">Reference proteome</keyword>
<evidence type="ECO:0000259" key="5">
    <source>
        <dbReference type="SMART" id="SM00528"/>
    </source>
</evidence>
<evidence type="ECO:0000256" key="2">
    <source>
        <dbReference type="ARBA" id="ARBA00010610"/>
    </source>
</evidence>
<dbReference type="GO" id="GO:0000976">
    <property type="term" value="F:transcription cis-regulatory region binding"/>
    <property type="evidence" value="ECO:0007669"/>
    <property type="project" value="TreeGrafter"/>
</dbReference>
<evidence type="ECO:0000313" key="6">
    <source>
        <dbReference type="EMBL" id="KRQ94717.1"/>
    </source>
</evidence>
<dbReference type="GO" id="GO:0003680">
    <property type="term" value="F:minor groove of adenine-thymine-rich DNA binding"/>
    <property type="evidence" value="ECO:0007669"/>
    <property type="project" value="TreeGrafter"/>
</dbReference>
<organism evidence="6 7">
    <name type="scientific">Bradyrhizobium jicamae</name>
    <dbReference type="NCBI Taxonomy" id="280332"/>
    <lineage>
        <taxon>Bacteria</taxon>
        <taxon>Pseudomonadati</taxon>
        <taxon>Pseudomonadota</taxon>
        <taxon>Alphaproteobacteria</taxon>
        <taxon>Hyphomicrobiales</taxon>
        <taxon>Nitrobacteraceae</taxon>
        <taxon>Bradyrhizobium</taxon>
    </lineage>
</organism>
<gene>
    <name evidence="6" type="ORF">CQ12_04085</name>
</gene>
<dbReference type="PANTHER" id="PTHR38097">
    <property type="match status" value="1"/>
</dbReference>
<keyword evidence="4" id="KW-0238">DNA-binding</keyword>
<keyword evidence="3" id="KW-0963">Cytoplasm</keyword>